<dbReference type="Gene3D" id="2.60.120.620">
    <property type="entry name" value="q2cbj1_9rhob like domain"/>
    <property type="match status" value="1"/>
</dbReference>
<dbReference type="InterPro" id="IPR019734">
    <property type="entry name" value="TPR_rpt"/>
</dbReference>
<comment type="caution">
    <text evidence="4">The sequence shown here is derived from an EMBL/GenBank/DDBJ whole genome shotgun (WGS) entry which is preliminary data.</text>
</comment>
<dbReference type="Pfam" id="PF00515">
    <property type="entry name" value="TPR_1"/>
    <property type="match status" value="1"/>
</dbReference>
<evidence type="ECO:0000313" key="5">
    <source>
        <dbReference type="Proteomes" id="UP000271227"/>
    </source>
</evidence>
<dbReference type="Pfam" id="PF13759">
    <property type="entry name" value="2OG-FeII_Oxy_5"/>
    <property type="match status" value="1"/>
</dbReference>
<dbReference type="OrthoDB" id="9783136at2"/>
<accession>A0A3M0BZM3</accession>
<keyword evidence="1" id="KW-0677">Repeat</keyword>
<keyword evidence="5" id="KW-1185">Reference proteome</keyword>
<evidence type="ECO:0000256" key="1">
    <source>
        <dbReference type="ARBA" id="ARBA00022737"/>
    </source>
</evidence>
<dbReference type="InterPro" id="IPR012668">
    <property type="entry name" value="CHP02466"/>
</dbReference>
<dbReference type="SUPFAM" id="SSF48452">
    <property type="entry name" value="TPR-like"/>
    <property type="match status" value="3"/>
</dbReference>
<protein>
    <submittedName>
        <fullName evidence="4">Tetratricopeptide (TPR) repeat protein</fullName>
    </submittedName>
</protein>
<dbReference type="Pfam" id="PF13174">
    <property type="entry name" value="TPR_6"/>
    <property type="match status" value="1"/>
</dbReference>
<dbReference type="InParanoid" id="A0A3M0BZM3"/>
<gene>
    <name evidence="4" type="ORF">BXY39_3727</name>
</gene>
<evidence type="ECO:0000256" key="2">
    <source>
        <dbReference type="ARBA" id="ARBA00022803"/>
    </source>
</evidence>
<dbReference type="Pfam" id="PF14559">
    <property type="entry name" value="TPR_19"/>
    <property type="match status" value="1"/>
</dbReference>
<keyword evidence="2 3" id="KW-0802">TPR repeat</keyword>
<feature type="repeat" description="TPR" evidence="3">
    <location>
        <begin position="152"/>
        <end position="185"/>
    </location>
</feature>
<evidence type="ECO:0000313" key="4">
    <source>
        <dbReference type="EMBL" id="RMB01540.1"/>
    </source>
</evidence>
<feature type="repeat" description="TPR" evidence="3">
    <location>
        <begin position="84"/>
        <end position="117"/>
    </location>
</feature>
<reference evidence="4 5" key="1">
    <citation type="submission" date="2018-10" db="EMBL/GenBank/DDBJ databases">
        <title>Genomic Encyclopedia of Archaeal and Bacterial Type Strains, Phase II (KMG-II): from individual species to whole genera.</title>
        <authorList>
            <person name="Goeker M."/>
        </authorList>
    </citation>
    <scope>NUCLEOTIDE SEQUENCE [LARGE SCALE GENOMIC DNA]</scope>
    <source>
        <strain evidence="4 5">DSM 25217</strain>
    </source>
</reference>
<dbReference type="Proteomes" id="UP000271227">
    <property type="component" value="Unassembled WGS sequence"/>
</dbReference>
<dbReference type="EMBL" id="REFR01000016">
    <property type="protein sequence ID" value="RMB01540.1"/>
    <property type="molecule type" value="Genomic_DNA"/>
</dbReference>
<dbReference type="Gene3D" id="1.25.40.10">
    <property type="entry name" value="Tetratricopeptide repeat domain"/>
    <property type="match status" value="2"/>
</dbReference>
<dbReference type="InterPro" id="IPR052346">
    <property type="entry name" value="O-mannosyl-transferase_TMTC"/>
</dbReference>
<proteinExistence type="predicted"/>
<dbReference type="AlphaFoldDB" id="A0A3M0BZM3"/>
<sequence>MNELLDPGRYQACLRQAAILLRQQSYVDARRILMRLLYAAPDEMNACHLMALVLKGEGETEGALDYFRRAEQASLTGRQPSIRAEILNNKGNMLKNAGRLEEALECYRLALTIVPDFSEALFNQALLQQQMNNHRSALELLDKLISISSDEARFWTARALSRKAMGDVDDARNALEQALRISPGYTNALHMLAVLKRDQGLLDEAEALLEKKLSTDPHAHESRYILASIHHARGDFGQADIEYRRVLSGDPLSLDTHKALNQLYWQTGDVDKVGRSFRWALKQAPERSDLWFAYLGDLARMGDTEKGLSETAKARDSLGETPDVLYFQARFLSLAEDMPRAMPIIQKGLSEKDDHPGLNHMQARLNLAEGRFHEADMALERWRGVEPFNQEMWALQGISWDLAGDRRSQWLNNYDLFVHVADISPPSGFADTADYLSALSEMLENEHQSRREPFDQTLRNGTQTLGRLFNNPHPLIGALKDQVNSIVDAYLATLPGDKAHPYLSRNTGRFRYSHSWSVRLKNSGHHVNHVHPMGWISSAFYIHVPDSISDTGQSHDGWLKFGENDLSGYGKAQGCALHIAPKAGRLVLFPSYFWHGTYPFFDQDRRLSVAFDILPD</sequence>
<dbReference type="InterPro" id="IPR011990">
    <property type="entry name" value="TPR-like_helical_dom_sf"/>
</dbReference>
<name>A0A3M0BZM3_9PROT</name>
<dbReference type="SMART" id="SM00028">
    <property type="entry name" value="TPR"/>
    <property type="match status" value="8"/>
</dbReference>
<dbReference type="PROSITE" id="PS50005">
    <property type="entry name" value="TPR"/>
    <property type="match status" value="2"/>
</dbReference>
<dbReference type="PANTHER" id="PTHR44227:SF3">
    <property type="entry name" value="PROTEIN O-MANNOSYL-TRANSFERASE TMTC4"/>
    <property type="match status" value="1"/>
</dbReference>
<organism evidence="4 5">
    <name type="scientific">Eilatimonas milleporae</name>
    <dbReference type="NCBI Taxonomy" id="911205"/>
    <lineage>
        <taxon>Bacteria</taxon>
        <taxon>Pseudomonadati</taxon>
        <taxon>Pseudomonadota</taxon>
        <taxon>Alphaproteobacteria</taxon>
        <taxon>Kordiimonadales</taxon>
        <taxon>Kordiimonadaceae</taxon>
        <taxon>Eilatimonas</taxon>
    </lineage>
</organism>
<dbReference type="PANTHER" id="PTHR44227">
    <property type="match status" value="1"/>
</dbReference>
<evidence type="ECO:0000256" key="3">
    <source>
        <dbReference type="PROSITE-ProRule" id="PRU00339"/>
    </source>
</evidence>